<reference evidence="6 7" key="1">
    <citation type="submission" date="2019-03" db="EMBL/GenBank/DDBJ databases">
        <title>Genomic Encyclopedia of Type Strains, Phase IV (KMG-IV): sequencing the most valuable type-strain genomes for metagenomic binning, comparative biology and taxonomic classification.</title>
        <authorList>
            <person name="Goeker M."/>
        </authorList>
    </citation>
    <scope>NUCLEOTIDE SEQUENCE [LARGE SCALE GENOMIC DNA]</scope>
    <source>
        <strain evidence="6 7">DSM 103428</strain>
    </source>
</reference>
<dbReference type="Proteomes" id="UP000295210">
    <property type="component" value="Unassembled WGS sequence"/>
</dbReference>
<dbReference type="Gene3D" id="3.10.300.10">
    <property type="entry name" value="Methylpurine-DNA glycosylase (MPG)"/>
    <property type="match status" value="1"/>
</dbReference>
<dbReference type="EC" id="3.2.2.-" evidence="5"/>
<dbReference type="GO" id="GO:0003677">
    <property type="term" value="F:DNA binding"/>
    <property type="evidence" value="ECO:0007669"/>
    <property type="project" value="InterPro"/>
</dbReference>
<dbReference type="NCBIfam" id="NF002003">
    <property type="entry name" value="PRK00802.1-3"/>
    <property type="match status" value="1"/>
</dbReference>
<dbReference type="GO" id="GO:0003905">
    <property type="term" value="F:alkylbase DNA N-glycosylase activity"/>
    <property type="evidence" value="ECO:0007669"/>
    <property type="project" value="InterPro"/>
</dbReference>
<dbReference type="EMBL" id="SMGK01000004">
    <property type="protein sequence ID" value="TCK71913.1"/>
    <property type="molecule type" value="Genomic_DNA"/>
</dbReference>
<comment type="similarity">
    <text evidence="1 5">Belongs to the DNA glycosylase MPG family.</text>
</comment>
<keyword evidence="3 5" id="KW-0378">Hydrolase</keyword>
<keyword evidence="2 5" id="KW-0227">DNA damage</keyword>
<dbReference type="InterPro" id="IPR036995">
    <property type="entry name" value="MPG_sf"/>
</dbReference>
<accession>A0A4R1L4K7</accession>
<dbReference type="FunFam" id="3.10.300.10:FF:000001">
    <property type="entry name" value="Putative 3-methyladenine DNA glycosylase"/>
    <property type="match status" value="1"/>
</dbReference>
<dbReference type="InterPro" id="IPR003180">
    <property type="entry name" value="MPG"/>
</dbReference>
<dbReference type="PANTHER" id="PTHR10429">
    <property type="entry name" value="DNA-3-METHYLADENINE GLYCOSYLASE"/>
    <property type="match status" value="1"/>
</dbReference>
<dbReference type="AlphaFoldDB" id="A0A4R1L4K7"/>
<evidence type="ECO:0000313" key="6">
    <source>
        <dbReference type="EMBL" id="TCK71913.1"/>
    </source>
</evidence>
<dbReference type="HAMAP" id="MF_00527">
    <property type="entry name" value="3MGH"/>
    <property type="match status" value="1"/>
</dbReference>
<name>A0A4R1L4K7_9BACT</name>
<evidence type="ECO:0000256" key="3">
    <source>
        <dbReference type="ARBA" id="ARBA00022801"/>
    </source>
</evidence>
<organism evidence="6 7">
    <name type="scientific">Acidipila rosea</name>
    <dbReference type="NCBI Taxonomy" id="768535"/>
    <lineage>
        <taxon>Bacteria</taxon>
        <taxon>Pseudomonadati</taxon>
        <taxon>Acidobacteriota</taxon>
        <taxon>Terriglobia</taxon>
        <taxon>Terriglobales</taxon>
        <taxon>Acidobacteriaceae</taxon>
        <taxon>Acidipila</taxon>
    </lineage>
</organism>
<protein>
    <recommendedName>
        <fullName evidence="5">Putative 3-methyladenine DNA glycosylase</fullName>
        <ecNumber evidence="5">3.2.2.-</ecNumber>
    </recommendedName>
</protein>
<keyword evidence="7" id="KW-1185">Reference proteome</keyword>
<dbReference type="CDD" id="cd00540">
    <property type="entry name" value="AAG"/>
    <property type="match status" value="1"/>
</dbReference>
<dbReference type="PANTHER" id="PTHR10429:SF0">
    <property type="entry name" value="DNA-3-METHYLADENINE GLYCOSYLASE"/>
    <property type="match status" value="1"/>
</dbReference>
<dbReference type="SUPFAM" id="SSF50486">
    <property type="entry name" value="FMT C-terminal domain-like"/>
    <property type="match status" value="1"/>
</dbReference>
<dbReference type="Pfam" id="PF02245">
    <property type="entry name" value="Pur_DNA_glyco"/>
    <property type="match status" value="1"/>
</dbReference>
<dbReference type="OrthoDB" id="9794313at2"/>
<evidence type="ECO:0000256" key="5">
    <source>
        <dbReference type="HAMAP-Rule" id="MF_00527"/>
    </source>
</evidence>
<keyword evidence="4 5" id="KW-0234">DNA repair</keyword>
<evidence type="ECO:0000256" key="1">
    <source>
        <dbReference type="ARBA" id="ARBA00009232"/>
    </source>
</evidence>
<proteinExistence type="inferred from homology"/>
<comment type="caution">
    <text evidence="6">The sequence shown here is derived from an EMBL/GenBank/DDBJ whole genome shotgun (WGS) entry which is preliminary data.</text>
</comment>
<dbReference type="GO" id="GO:0006284">
    <property type="term" value="P:base-excision repair"/>
    <property type="evidence" value="ECO:0007669"/>
    <property type="project" value="InterPro"/>
</dbReference>
<gene>
    <name evidence="6" type="ORF">C7378_2535</name>
</gene>
<evidence type="ECO:0000256" key="4">
    <source>
        <dbReference type="ARBA" id="ARBA00023204"/>
    </source>
</evidence>
<evidence type="ECO:0000256" key="2">
    <source>
        <dbReference type="ARBA" id="ARBA00022763"/>
    </source>
</evidence>
<dbReference type="InterPro" id="IPR011034">
    <property type="entry name" value="Formyl_transferase-like_C_sf"/>
</dbReference>
<evidence type="ECO:0000313" key="7">
    <source>
        <dbReference type="Proteomes" id="UP000295210"/>
    </source>
</evidence>
<dbReference type="NCBIfam" id="TIGR00567">
    <property type="entry name" value="3mg"/>
    <property type="match status" value="1"/>
</dbReference>
<sequence length="216" mass="23540">MEHHQNPQPQYQHALLTPLATPLQRDFFLPAPDRVARALLGKLIVRILDGEQLTGRIVETEAYFGLDDPAAHAYAGETARNRILFGPPGHAYVYFIYGMHYCLNASCEPSGHAGCVLIRALEPLSGLATMARLRRQPASRPHLLTSGPGKLCQALAITRADSNGSDLTDPNASLFFADDGFRPAQIAVTPRIGISKAADHPARFVIPHSKFLSRAL</sequence>